<dbReference type="InterPro" id="IPR004045">
    <property type="entry name" value="Glutathione_S-Trfase_N"/>
</dbReference>
<keyword evidence="5" id="KW-1185">Reference proteome</keyword>
<dbReference type="GO" id="GO:0005737">
    <property type="term" value="C:cytoplasm"/>
    <property type="evidence" value="ECO:0007669"/>
    <property type="project" value="InterPro"/>
</dbReference>
<dbReference type="PANTHER" id="PTHR42673">
    <property type="entry name" value="MALEYLACETOACETATE ISOMERASE"/>
    <property type="match status" value="1"/>
</dbReference>
<dbReference type="AlphaFoldDB" id="A0A1R1IC15"/>
<protein>
    <submittedName>
        <fullName evidence="4">Maleylacetoacetate isomerase</fullName>
    </submittedName>
</protein>
<dbReference type="SUPFAM" id="SSF47616">
    <property type="entry name" value="GST C-terminal domain-like"/>
    <property type="match status" value="1"/>
</dbReference>
<dbReference type="Gene3D" id="3.40.30.10">
    <property type="entry name" value="Glutaredoxin"/>
    <property type="match status" value="1"/>
</dbReference>
<dbReference type="EMBL" id="MTHD01000001">
    <property type="protein sequence ID" value="OMG56316.1"/>
    <property type="molecule type" value="Genomic_DNA"/>
</dbReference>
<name>A0A1R1IC15_9RHOO</name>
<dbReference type="FunFam" id="1.20.1050.10:FF:000017">
    <property type="entry name" value="Maleylacetoacetate isomerase"/>
    <property type="match status" value="1"/>
</dbReference>
<dbReference type="SFLD" id="SFLDS00019">
    <property type="entry name" value="Glutathione_Transferase_(cytos"/>
    <property type="match status" value="1"/>
</dbReference>
<sequence>MLKLYTYFRSSAAYRVRIALNLKGLHYEAVPVHLLKEGGQQNQPAYRAKSPLGTVPTLEDGAGAHTQSLAIIEYLEELHPLPPLLPVSAEARARVRAIAQTIACDIHPVNNLRVLQYLGREFGATQAQKDAWYRHWVMAGLQAVEQMLADDPATGRYCHGERPGLADCSLVPQVFNARRFDCPLDDMPTIRRIVDACEALPAFANAAPAQQPDAE</sequence>
<dbReference type="GO" id="GO:0004364">
    <property type="term" value="F:glutathione transferase activity"/>
    <property type="evidence" value="ECO:0007669"/>
    <property type="project" value="TreeGrafter"/>
</dbReference>
<dbReference type="GO" id="GO:0016034">
    <property type="term" value="F:maleylacetoacetate isomerase activity"/>
    <property type="evidence" value="ECO:0007669"/>
    <property type="project" value="TreeGrafter"/>
</dbReference>
<dbReference type="InterPro" id="IPR010987">
    <property type="entry name" value="Glutathione-S-Trfase_C-like"/>
</dbReference>
<comment type="similarity">
    <text evidence="1">Belongs to the GST superfamily. Zeta family.</text>
</comment>
<dbReference type="InterPro" id="IPR040079">
    <property type="entry name" value="Glutathione_S-Trfase"/>
</dbReference>
<dbReference type="CDD" id="cd03191">
    <property type="entry name" value="GST_C_Zeta"/>
    <property type="match status" value="1"/>
</dbReference>
<dbReference type="Gene3D" id="1.20.1050.10">
    <property type="match status" value="1"/>
</dbReference>
<dbReference type="Proteomes" id="UP000187526">
    <property type="component" value="Unassembled WGS sequence"/>
</dbReference>
<dbReference type="InterPro" id="IPR036249">
    <property type="entry name" value="Thioredoxin-like_sf"/>
</dbReference>
<dbReference type="InterPro" id="IPR005955">
    <property type="entry name" value="GST_Zeta"/>
</dbReference>
<gene>
    <name evidence="4" type="ORF">BJN45_01435</name>
</gene>
<evidence type="ECO:0000256" key="1">
    <source>
        <dbReference type="ARBA" id="ARBA00010007"/>
    </source>
</evidence>
<dbReference type="InterPro" id="IPR034333">
    <property type="entry name" value="GST_Zeta_N"/>
</dbReference>
<accession>A0A1R1IC15</accession>
<feature type="domain" description="GST N-terminal" evidence="2">
    <location>
        <begin position="1"/>
        <end position="83"/>
    </location>
</feature>
<reference evidence="4 5" key="1">
    <citation type="submission" date="2016-10" db="EMBL/GenBank/DDBJ databases">
        <title>Alkaliphiles isolated from bioreactors.</title>
        <authorList>
            <person name="Salah Z."/>
            <person name="Rout S.P."/>
            <person name="Humphreys P.N."/>
        </authorList>
    </citation>
    <scope>NUCLEOTIDE SEQUENCE [LARGE SCALE GENOMIC DNA]</scope>
    <source>
        <strain evidence="4 5">ZS02</strain>
    </source>
</reference>
<keyword evidence="4" id="KW-0413">Isomerase</keyword>
<dbReference type="NCBIfam" id="TIGR01262">
    <property type="entry name" value="maiA"/>
    <property type="match status" value="1"/>
</dbReference>
<dbReference type="RefSeq" id="WP_076091348.1">
    <property type="nucleotide sequence ID" value="NZ_MTHD01000001.1"/>
</dbReference>
<dbReference type="InterPro" id="IPR034330">
    <property type="entry name" value="GST_Zeta_C"/>
</dbReference>
<feature type="domain" description="GST C-terminal" evidence="3">
    <location>
        <begin position="88"/>
        <end position="215"/>
    </location>
</feature>
<evidence type="ECO:0000259" key="2">
    <source>
        <dbReference type="PROSITE" id="PS50404"/>
    </source>
</evidence>
<proteinExistence type="inferred from homology"/>
<evidence type="ECO:0000313" key="4">
    <source>
        <dbReference type="EMBL" id="OMG56316.1"/>
    </source>
</evidence>
<evidence type="ECO:0000259" key="3">
    <source>
        <dbReference type="PROSITE" id="PS50405"/>
    </source>
</evidence>
<dbReference type="SUPFAM" id="SSF52833">
    <property type="entry name" value="Thioredoxin-like"/>
    <property type="match status" value="1"/>
</dbReference>
<dbReference type="GO" id="GO:0006749">
    <property type="term" value="P:glutathione metabolic process"/>
    <property type="evidence" value="ECO:0007669"/>
    <property type="project" value="TreeGrafter"/>
</dbReference>
<dbReference type="CDD" id="cd03042">
    <property type="entry name" value="GST_N_Zeta"/>
    <property type="match status" value="1"/>
</dbReference>
<dbReference type="Pfam" id="PF13417">
    <property type="entry name" value="GST_N_3"/>
    <property type="match status" value="1"/>
</dbReference>
<dbReference type="OrthoDB" id="509852at2"/>
<dbReference type="GO" id="GO:0006559">
    <property type="term" value="P:L-phenylalanine catabolic process"/>
    <property type="evidence" value="ECO:0007669"/>
    <property type="project" value="TreeGrafter"/>
</dbReference>
<comment type="caution">
    <text evidence="4">The sequence shown here is derived from an EMBL/GenBank/DDBJ whole genome shotgun (WGS) entry which is preliminary data.</text>
</comment>
<dbReference type="PROSITE" id="PS50404">
    <property type="entry name" value="GST_NTER"/>
    <property type="match status" value="1"/>
</dbReference>
<dbReference type="SFLD" id="SFLDG00358">
    <property type="entry name" value="Main_(cytGST)"/>
    <property type="match status" value="1"/>
</dbReference>
<dbReference type="InterPro" id="IPR036282">
    <property type="entry name" value="Glutathione-S-Trfase_C_sf"/>
</dbReference>
<dbReference type="Pfam" id="PF13410">
    <property type="entry name" value="GST_C_2"/>
    <property type="match status" value="1"/>
</dbReference>
<organism evidence="4 5">
    <name type="scientific">Azonexus hydrophilus</name>
    <dbReference type="NCBI Taxonomy" id="418702"/>
    <lineage>
        <taxon>Bacteria</taxon>
        <taxon>Pseudomonadati</taxon>
        <taxon>Pseudomonadota</taxon>
        <taxon>Betaproteobacteria</taxon>
        <taxon>Rhodocyclales</taxon>
        <taxon>Azonexaceae</taxon>
        <taxon>Azonexus</taxon>
    </lineage>
</organism>
<evidence type="ECO:0000313" key="5">
    <source>
        <dbReference type="Proteomes" id="UP000187526"/>
    </source>
</evidence>
<dbReference type="STRING" id="418702.BJN45_01435"/>
<dbReference type="PROSITE" id="PS50405">
    <property type="entry name" value="GST_CTER"/>
    <property type="match status" value="1"/>
</dbReference>
<dbReference type="PANTHER" id="PTHR42673:SF21">
    <property type="entry name" value="GLUTATHIONE S-TRANSFERASE YFCF"/>
    <property type="match status" value="1"/>
</dbReference>